<keyword evidence="10" id="KW-1185">Reference proteome</keyword>
<organism evidence="9 10">
    <name type="scientific">Thermogymnomonas acidicola</name>
    <dbReference type="NCBI Taxonomy" id="399579"/>
    <lineage>
        <taxon>Archaea</taxon>
        <taxon>Methanobacteriati</taxon>
        <taxon>Thermoplasmatota</taxon>
        <taxon>Thermoplasmata</taxon>
        <taxon>Thermoplasmatales</taxon>
        <taxon>Thermogymnomonas</taxon>
    </lineage>
</organism>
<comment type="caution">
    <text evidence="9">The sequence shown here is derived from an EMBL/GenBank/DDBJ whole genome shotgun (WGS) entry which is preliminary data.</text>
</comment>
<dbReference type="CDD" id="cd00609">
    <property type="entry name" value="AAT_like"/>
    <property type="match status" value="1"/>
</dbReference>
<evidence type="ECO:0000313" key="9">
    <source>
        <dbReference type="EMBL" id="GGM74106.1"/>
    </source>
</evidence>
<evidence type="ECO:0000256" key="5">
    <source>
        <dbReference type="ARBA" id="ARBA00022679"/>
    </source>
</evidence>
<dbReference type="GO" id="GO:0030170">
    <property type="term" value="F:pyridoxal phosphate binding"/>
    <property type="evidence" value="ECO:0007669"/>
    <property type="project" value="InterPro"/>
</dbReference>
<dbReference type="AlphaFoldDB" id="A0AA37BRE7"/>
<dbReference type="Proteomes" id="UP000632195">
    <property type="component" value="Unassembled WGS sequence"/>
</dbReference>
<reference evidence="9" key="1">
    <citation type="journal article" date="2014" name="Int. J. Syst. Evol. Microbiol.">
        <title>Complete genome sequence of Corynebacterium casei LMG S-19264T (=DSM 44701T), isolated from a smear-ripened cheese.</title>
        <authorList>
            <consortium name="US DOE Joint Genome Institute (JGI-PGF)"/>
            <person name="Walter F."/>
            <person name="Albersmeier A."/>
            <person name="Kalinowski J."/>
            <person name="Ruckert C."/>
        </authorList>
    </citation>
    <scope>NUCLEOTIDE SEQUENCE</scope>
    <source>
        <strain evidence="9">JCM 13583</strain>
    </source>
</reference>
<keyword evidence="5 7" id="KW-0808">Transferase</keyword>
<dbReference type="InterPro" id="IPR015424">
    <property type="entry name" value="PyrdxlP-dep_Trfase"/>
</dbReference>
<evidence type="ECO:0000313" key="10">
    <source>
        <dbReference type="Proteomes" id="UP000632195"/>
    </source>
</evidence>
<evidence type="ECO:0000256" key="3">
    <source>
        <dbReference type="ARBA" id="ARBA00011738"/>
    </source>
</evidence>
<comment type="subunit">
    <text evidence="3">Homodimer.</text>
</comment>
<reference evidence="9" key="2">
    <citation type="submission" date="2022-09" db="EMBL/GenBank/DDBJ databases">
        <authorList>
            <person name="Sun Q."/>
            <person name="Ohkuma M."/>
        </authorList>
    </citation>
    <scope>NUCLEOTIDE SEQUENCE</scope>
    <source>
        <strain evidence="9">JCM 13583</strain>
    </source>
</reference>
<comment type="similarity">
    <text evidence="2 7">Belongs to the class-I pyridoxal-phosphate-dependent aminotransferase family.</text>
</comment>
<evidence type="ECO:0000256" key="6">
    <source>
        <dbReference type="ARBA" id="ARBA00022898"/>
    </source>
</evidence>
<dbReference type="PANTHER" id="PTHR46383:SF1">
    <property type="entry name" value="ASPARTATE AMINOTRANSFERASE"/>
    <property type="match status" value="1"/>
</dbReference>
<evidence type="ECO:0000256" key="4">
    <source>
        <dbReference type="ARBA" id="ARBA00022576"/>
    </source>
</evidence>
<dbReference type="GO" id="GO:0008483">
    <property type="term" value="F:transaminase activity"/>
    <property type="evidence" value="ECO:0007669"/>
    <property type="project" value="UniProtKB-KW"/>
</dbReference>
<evidence type="ECO:0000256" key="2">
    <source>
        <dbReference type="ARBA" id="ARBA00007441"/>
    </source>
</evidence>
<feature type="domain" description="Aminotransferase class I/classII large" evidence="8">
    <location>
        <begin position="30"/>
        <end position="372"/>
    </location>
</feature>
<comment type="cofactor">
    <cofactor evidence="1 7">
        <name>pyridoxal 5'-phosphate</name>
        <dbReference type="ChEBI" id="CHEBI:597326"/>
    </cofactor>
</comment>
<sequence>MLSRRISSVRGSATISLSNRASLMERQGKRVLNFGVGEPDFTTPEGIIEGAFQWARKGKTHYTPSAGIFELREAIAQDYVERGFDVKPENILVTPTKFAINLAVFSTMDPGDEILIPEPYYLSYYDIAAINGIKPVPVRTGEDFSFDFDLMQEYVGPRTRGVIISNPSNPTGRVYGRDEIKGLVDFCEDNGMLLLSDEIYRSLVYEGQPASPLSFTGLDRAIVMDGFSKSYAMTGWRIGYLVADRQVIEGANRLQQQTITCAPSVAQYAALEALKDKQSPVEMRERFRKRRDLVLRELGKSSRLKIVKPQGAFYVFPEFSDARSSEKFCEDLLEEKGVIVTPGSAFGEQGEKHFRLSFATSESVIEEGCRMIVDFLEGS</sequence>
<dbReference type="EC" id="2.6.1.-" evidence="7"/>
<dbReference type="Gene3D" id="3.40.640.10">
    <property type="entry name" value="Type I PLP-dependent aspartate aminotransferase-like (Major domain)"/>
    <property type="match status" value="1"/>
</dbReference>
<evidence type="ECO:0000256" key="1">
    <source>
        <dbReference type="ARBA" id="ARBA00001933"/>
    </source>
</evidence>
<dbReference type="InterPro" id="IPR015421">
    <property type="entry name" value="PyrdxlP-dep_Trfase_major"/>
</dbReference>
<dbReference type="InterPro" id="IPR050596">
    <property type="entry name" value="AspAT/PAT-like"/>
</dbReference>
<keyword evidence="4 7" id="KW-0032">Aminotransferase</keyword>
<gene>
    <name evidence="9" type="primary">aspC</name>
    <name evidence="9" type="ORF">GCM10007108_10100</name>
</gene>
<evidence type="ECO:0000259" key="8">
    <source>
        <dbReference type="Pfam" id="PF00155"/>
    </source>
</evidence>
<dbReference type="InterPro" id="IPR004839">
    <property type="entry name" value="Aminotransferase_I/II_large"/>
</dbReference>
<proteinExistence type="inferred from homology"/>
<dbReference type="GO" id="GO:0006520">
    <property type="term" value="P:amino acid metabolic process"/>
    <property type="evidence" value="ECO:0007669"/>
    <property type="project" value="InterPro"/>
</dbReference>
<name>A0AA37BRE7_9ARCH</name>
<accession>A0AA37BRE7</accession>
<dbReference type="Pfam" id="PF00155">
    <property type="entry name" value="Aminotran_1_2"/>
    <property type="match status" value="1"/>
</dbReference>
<keyword evidence="6" id="KW-0663">Pyridoxal phosphate</keyword>
<dbReference type="SUPFAM" id="SSF53383">
    <property type="entry name" value="PLP-dependent transferases"/>
    <property type="match status" value="1"/>
</dbReference>
<dbReference type="PANTHER" id="PTHR46383">
    <property type="entry name" value="ASPARTATE AMINOTRANSFERASE"/>
    <property type="match status" value="1"/>
</dbReference>
<dbReference type="InterPro" id="IPR004838">
    <property type="entry name" value="NHTrfase_class1_PyrdxlP-BS"/>
</dbReference>
<dbReference type="PROSITE" id="PS00105">
    <property type="entry name" value="AA_TRANSFER_CLASS_1"/>
    <property type="match status" value="1"/>
</dbReference>
<dbReference type="EMBL" id="BMNY01000001">
    <property type="protein sequence ID" value="GGM74106.1"/>
    <property type="molecule type" value="Genomic_DNA"/>
</dbReference>
<dbReference type="RefSeq" id="WP_188680854.1">
    <property type="nucleotide sequence ID" value="NZ_BMNY01000001.1"/>
</dbReference>
<evidence type="ECO:0000256" key="7">
    <source>
        <dbReference type="RuleBase" id="RU000481"/>
    </source>
</evidence>
<protein>
    <recommendedName>
        <fullName evidence="7">Aminotransferase</fullName>
        <ecNumber evidence="7">2.6.1.-</ecNumber>
    </recommendedName>
</protein>